<sequence length="84" mass="9512">MKGQLLSPHAVLFSNDGKRLFVGTGEGTVKVWDVDTRNELFTLQTDEENIAGFLDLSENQTLYVMNNYNGAYFRKYFAPDIASQ</sequence>
<reference evidence="1" key="1">
    <citation type="submission" date="2018-05" db="EMBL/GenBank/DDBJ databases">
        <authorList>
            <person name="Lanie J.A."/>
            <person name="Ng W.-L."/>
            <person name="Kazmierczak K.M."/>
            <person name="Andrzejewski T.M."/>
            <person name="Davidsen T.M."/>
            <person name="Wayne K.J."/>
            <person name="Tettelin H."/>
            <person name="Glass J.I."/>
            <person name="Rusch D."/>
            <person name="Podicherti R."/>
            <person name="Tsui H.-C.T."/>
            <person name="Winkler M.E."/>
        </authorList>
    </citation>
    <scope>NUCLEOTIDE SEQUENCE</scope>
</reference>
<dbReference type="SUPFAM" id="SSF50998">
    <property type="entry name" value="Quinoprotein alcohol dehydrogenase-like"/>
    <property type="match status" value="1"/>
</dbReference>
<evidence type="ECO:0000313" key="1">
    <source>
        <dbReference type="EMBL" id="SVD74170.1"/>
    </source>
</evidence>
<proteinExistence type="predicted"/>
<name>A0A382XTK6_9ZZZZ</name>
<organism evidence="1">
    <name type="scientific">marine metagenome</name>
    <dbReference type="NCBI Taxonomy" id="408172"/>
    <lineage>
        <taxon>unclassified sequences</taxon>
        <taxon>metagenomes</taxon>
        <taxon>ecological metagenomes</taxon>
    </lineage>
</organism>
<dbReference type="Gene3D" id="2.130.10.10">
    <property type="entry name" value="YVTN repeat-like/Quinoprotein amine dehydrogenase"/>
    <property type="match status" value="1"/>
</dbReference>
<protein>
    <submittedName>
        <fullName evidence="1">Uncharacterized protein</fullName>
    </submittedName>
</protein>
<accession>A0A382XTK6</accession>
<gene>
    <name evidence="1" type="ORF">METZ01_LOCUS427024</name>
</gene>
<dbReference type="AlphaFoldDB" id="A0A382XTK6"/>
<dbReference type="EMBL" id="UINC01170228">
    <property type="protein sequence ID" value="SVD74170.1"/>
    <property type="molecule type" value="Genomic_DNA"/>
</dbReference>
<dbReference type="InterPro" id="IPR011047">
    <property type="entry name" value="Quinoprotein_ADH-like_sf"/>
</dbReference>
<dbReference type="InterPro" id="IPR001680">
    <property type="entry name" value="WD40_rpt"/>
</dbReference>
<dbReference type="InterPro" id="IPR015943">
    <property type="entry name" value="WD40/YVTN_repeat-like_dom_sf"/>
</dbReference>
<dbReference type="PROSITE" id="PS50082">
    <property type="entry name" value="WD_REPEATS_2"/>
    <property type="match status" value="1"/>
</dbReference>